<feature type="compositionally biased region" description="Low complexity" evidence="1">
    <location>
        <begin position="1"/>
        <end position="25"/>
    </location>
</feature>
<keyword evidence="4" id="KW-1185">Reference proteome</keyword>
<feature type="region of interest" description="Disordered" evidence="1">
    <location>
        <begin position="1"/>
        <end position="29"/>
    </location>
</feature>
<dbReference type="RefSeq" id="WP_119950020.1">
    <property type="nucleotide sequence ID" value="NZ_QZEZ01000003.1"/>
</dbReference>
<proteinExistence type="predicted"/>
<dbReference type="CDD" id="cd07374">
    <property type="entry name" value="CYTH-like_Pase"/>
    <property type="match status" value="1"/>
</dbReference>
<dbReference type="PANTHER" id="PTHR39339">
    <property type="entry name" value="SLR1444 PROTEIN"/>
    <property type="match status" value="1"/>
</dbReference>
<dbReference type="Pfam" id="PF01928">
    <property type="entry name" value="CYTH"/>
    <property type="match status" value="1"/>
</dbReference>
<dbReference type="InterPro" id="IPR033469">
    <property type="entry name" value="CYTH-like_dom_sf"/>
</dbReference>
<dbReference type="SMART" id="SM01118">
    <property type="entry name" value="CYTH"/>
    <property type="match status" value="1"/>
</dbReference>
<accession>A0A3A3YX88</accession>
<name>A0A3A3YX88_9ACTN</name>
<dbReference type="SUPFAM" id="SSF55154">
    <property type="entry name" value="CYTH-like phosphatases"/>
    <property type="match status" value="1"/>
</dbReference>
<dbReference type="EMBL" id="QZEZ01000003">
    <property type="protein sequence ID" value="RJK96289.1"/>
    <property type="molecule type" value="Genomic_DNA"/>
</dbReference>
<dbReference type="OrthoDB" id="9777271at2"/>
<dbReference type="InterPro" id="IPR023577">
    <property type="entry name" value="CYTH_domain"/>
</dbReference>
<organism evidence="3 4">
    <name type="scientific">Vallicoccus soli</name>
    <dbReference type="NCBI Taxonomy" id="2339232"/>
    <lineage>
        <taxon>Bacteria</taxon>
        <taxon>Bacillati</taxon>
        <taxon>Actinomycetota</taxon>
        <taxon>Actinomycetes</taxon>
        <taxon>Motilibacterales</taxon>
        <taxon>Vallicoccaceae</taxon>
        <taxon>Vallicoccus</taxon>
    </lineage>
</organism>
<dbReference type="InterPro" id="IPR007899">
    <property type="entry name" value="CHAD_dom"/>
</dbReference>
<dbReference type="Pfam" id="PF05235">
    <property type="entry name" value="CHAD"/>
    <property type="match status" value="1"/>
</dbReference>
<feature type="domain" description="CHAD" evidence="2">
    <location>
        <begin position="252"/>
        <end position="541"/>
    </location>
</feature>
<dbReference type="InterPro" id="IPR038186">
    <property type="entry name" value="CHAD_dom_sf"/>
</dbReference>
<feature type="region of interest" description="Disordered" evidence="1">
    <location>
        <begin position="232"/>
        <end position="252"/>
    </location>
</feature>
<sequence>MPRRTTSPSSTGTGPAGSPTGRTAAVPTSSYEVERTYALAPDAPLPDLAGAGEVAAVGAVSTHRLDATYWDTADLRLAARGVRLRRRTGGTDAGWHVKLPDGSGTTEVHLPPGRSGSVPRPLASLVAALVRDAELVPVARLRTRRTEHALVDAGGTVLALVADDDVQGEAYPRGDDGGDGAGSAAVLEHWREVEVELAPDADGRGTAVLDAVQERLLAAGAEAAEHPSKVGRVLGTTGASPWPGRAPRPRPKAAAGDVLTAHLREQVDALLAQDVRVRRDQPDAVHKMRVATRRLRSALRTFRPLLDEERTRPLGDELRWLAGELGGMRDREVLLARLLGDVAELPAEQVLGPVAARVESSLTSDFAAARRAALVELDGPRYRELVGALVELAAAPPLTPAAGERADRVLPPLVRKVHRRLLAEVEAARAGTTDEAYHEARKTAKRLRYAAEALTPAFGADARELAGRAEQVQEVLGEHQDSVVARDELRRLAGTAHRAGEDGFTYGLLWAREAARAAAAEAAVVGVAARLRGGKAKALYR</sequence>
<evidence type="ECO:0000313" key="4">
    <source>
        <dbReference type="Proteomes" id="UP000265614"/>
    </source>
</evidence>
<comment type="caution">
    <text evidence="3">The sequence shown here is derived from an EMBL/GenBank/DDBJ whole genome shotgun (WGS) entry which is preliminary data.</text>
</comment>
<dbReference type="Gene3D" id="2.40.320.10">
    <property type="entry name" value="Hypothetical Protein Pfu-838710-001"/>
    <property type="match status" value="1"/>
</dbReference>
<dbReference type="PANTHER" id="PTHR39339:SF1">
    <property type="entry name" value="CHAD DOMAIN-CONTAINING PROTEIN"/>
    <property type="match status" value="1"/>
</dbReference>
<feature type="region of interest" description="Disordered" evidence="1">
    <location>
        <begin position="95"/>
        <end position="117"/>
    </location>
</feature>
<evidence type="ECO:0000313" key="3">
    <source>
        <dbReference type="EMBL" id="RJK96289.1"/>
    </source>
</evidence>
<protein>
    <submittedName>
        <fullName evidence="3">CHAD domain-containing protein</fullName>
    </submittedName>
</protein>
<dbReference type="Proteomes" id="UP000265614">
    <property type="component" value="Unassembled WGS sequence"/>
</dbReference>
<evidence type="ECO:0000259" key="2">
    <source>
        <dbReference type="PROSITE" id="PS51708"/>
    </source>
</evidence>
<dbReference type="AlphaFoldDB" id="A0A3A3YX88"/>
<gene>
    <name evidence="3" type="ORF">D5H78_08490</name>
</gene>
<reference evidence="3 4" key="1">
    <citation type="submission" date="2018-09" db="EMBL/GenBank/DDBJ databases">
        <title>YIM 75000 draft genome.</title>
        <authorList>
            <person name="Tang S."/>
            <person name="Feng Y."/>
        </authorList>
    </citation>
    <scope>NUCLEOTIDE SEQUENCE [LARGE SCALE GENOMIC DNA]</scope>
    <source>
        <strain evidence="3 4">YIM 75000</strain>
    </source>
</reference>
<dbReference type="PROSITE" id="PS51708">
    <property type="entry name" value="CHAD"/>
    <property type="match status" value="1"/>
</dbReference>
<dbReference type="SMART" id="SM00880">
    <property type="entry name" value="CHAD"/>
    <property type="match status" value="1"/>
</dbReference>
<evidence type="ECO:0000256" key="1">
    <source>
        <dbReference type="SAM" id="MobiDB-lite"/>
    </source>
</evidence>
<dbReference type="Gene3D" id="1.40.20.10">
    <property type="entry name" value="CHAD domain"/>
    <property type="match status" value="1"/>
</dbReference>